<keyword evidence="1" id="KW-0472">Membrane</keyword>
<keyword evidence="3" id="KW-1185">Reference proteome</keyword>
<accession>A0ABW5UX01</accession>
<feature type="transmembrane region" description="Helical" evidence="1">
    <location>
        <begin position="77"/>
        <end position="98"/>
    </location>
</feature>
<evidence type="ECO:0000313" key="2">
    <source>
        <dbReference type="EMBL" id="MFD2757731.1"/>
    </source>
</evidence>
<dbReference type="EMBL" id="JBHUNE010000003">
    <property type="protein sequence ID" value="MFD2757731.1"/>
    <property type="molecule type" value="Genomic_DNA"/>
</dbReference>
<proteinExistence type="predicted"/>
<feature type="transmembrane region" description="Helical" evidence="1">
    <location>
        <begin position="104"/>
        <end position="125"/>
    </location>
</feature>
<organism evidence="2 3">
    <name type="scientific">Gulosibacter faecalis</name>
    <dbReference type="NCBI Taxonomy" id="272240"/>
    <lineage>
        <taxon>Bacteria</taxon>
        <taxon>Bacillati</taxon>
        <taxon>Actinomycetota</taxon>
        <taxon>Actinomycetes</taxon>
        <taxon>Micrococcales</taxon>
        <taxon>Microbacteriaceae</taxon>
        <taxon>Gulosibacter</taxon>
    </lineage>
</organism>
<gene>
    <name evidence="2" type="ORF">ACFSW7_04975</name>
</gene>
<evidence type="ECO:0000313" key="3">
    <source>
        <dbReference type="Proteomes" id="UP001597492"/>
    </source>
</evidence>
<dbReference type="RefSeq" id="WP_019618278.1">
    <property type="nucleotide sequence ID" value="NZ_JBHUNE010000003.1"/>
</dbReference>
<feature type="transmembrane region" description="Helical" evidence="1">
    <location>
        <begin position="44"/>
        <end position="65"/>
    </location>
</feature>
<dbReference type="Proteomes" id="UP001597492">
    <property type="component" value="Unassembled WGS sequence"/>
</dbReference>
<evidence type="ECO:0000256" key="1">
    <source>
        <dbReference type="SAM" id="Phobius"/>
    </source>
</evidence>
<comment type="caution">
    <text evidence="2">The sequence shown here is derived from an EMBL/GenBank/DDBJ whole genome shotgun (WGS) entry which is preliminary data.</text>
</comment>
<keyword evidence="1" id="KW-0812">Transmembrane</keyword>
<sequence length="145" mass="15974">MAIEQSVASKPRRVRDPEYRHATVVPLPWVDQMLNPLGWRVGHWAMFGAVLTLAADVIAGLYLFNFFGIGRQFELQMWILIAGTLGFASITAALYAIFFKSGRGTGIFAFICSFIVGAAPAWLVLNTILQFILNGGTLPDAPIDW</sequence>
<reference evidence="3" key="1">
    <citation type="journal article" date="2019" name="Int. J. Syst. Evol. Microbiol.">
        <title>The Global Catalogue of Microorganisms (GCM) 10K type strain sequencing project: providing services to taxonomists for standard genome sequencing and annotation.</title>
        <authorList>
            <consortium name="The Broad Institute Genomics Platform"/>
            <consortium name="The Broad Institute Genome Sequencing Center for Infectious Disease"/>
            <person name="Wu L."/>
            <person name="Ma J."/>
        </authorList>
    </citation>
    <scope>NUCLEOTIDE SEQUENCE [LARGE SCALE GENOMIC DNA]</scope>
    <source>
        <strain evidence="3">TISTR 1514</strain>
    </source>
</reference>
<protein>
    <submittedName>
        <fullName evidence="2">Uncharacterized protein</fullName>
    </submittedName>
</protein>
<name>A0ABW5UX01_9MICO</name>
<keyword evidence="1" id="KW-1133">Transmembrane helix</keyword>